<evidence type="ECO:0000313" key="1">
    <source>
        <dbReference type="EMBL" id="AQU65529.1"/>
    </source>
</evidence>
<dbReference type="KEGG" id="snw:BBN63_03985"/>
<proteinExistence type="predicted"/>
<reference evidence="1 2" key="1">
    <citation type="submission" date="2016-11" db="EMBL/GenBank/DDBJ databases">
        <title>Complete genome sequence of Streptomyces niveus SCSIO 3406.</title>
        <authorList>
            <person name="Zhu Q."/>
            <person name="Cheng W."/>
            <person name="Song Y."/>
            <person name="Li Q."/>
            <person name="Ju J."/>
        </authorList>
    </citation>
    <scope>NUCLEOTIDE SEQUENCE [LARGE SCALE GENOMIC DNA]</scope>
    <source>
        <strain evidence="1 2">SCSIO 3406</strain>
    </source>
</reference>
<dbReference type="AlphaFoldDB" id="A0A1U9QN75"/>
<name>A0A1U9QN75_STRNV</name>
<organism evidence="1 2">
    <name type="scientific">Streptomyces niveus</name>
    <name type="common">Streptomyces spheroides</name>
    <dbReference type="NCBI Taxonomy" id="193462"/>
    <lineage>
        <taxon>Bacteria</taxon>
        <taxon>Bacillati</taxon>
        <taxon>Actinomycetota</taxon>
        <taxon>Actinomycetes</taxon>
        <taxon>Kitasatosporales</taxon>
        <taxon>Streptomycetaceae</taxon>
        <taxon>Streptomyces</taxon>
    </lineage>
</organism>
<sequence length="59" mass="6099">MVTTVSQWVASRTTAVEMRPPQGPVGFGAGGENALGDERPYLLDDGYLPGAFALGAFVG</sequence>
<gene>
    <name evidence="1" type="ORF">BBN63_03985</name>
</gene>
<keyword evidence="2" id="KW-1185">Reference proteome</keyword>
<dbReference type="Proteomes" id="UP000189677">
    <property type="component" value="Chromosome"/>
</dbReference>
<protein>
    <submittedName>
        <fullName evidence="1">Uncharacterized protein</fullName>
    </submittedName>
</protein>
<evidence type="ECO:0000313" key="2">
    <source>
        <dbReference type="Proteomes" id="UP000189677"/>
    </source>
</evidence>
<accession>A0A1U9QN75</accession>
<dbReference type="EMBL" id="CP018047">
    <property type="protein sequence ID" value="AQU65529.1"/>
    <property type="molecule type" value="Genomic_DNA"/>
</dbReference>